<dbReference type="Pfam" id="PF18029">
    <property type="entry name" value="Glyoxalase_6"/>
    <property type="match status" value="1"/>
</dbReference>
<protein>
    <submittedName>
        <fullName evidence="2">Glyoxalase</fullName>
    </submittedName>
</protein>
<evidence type="ECO:0000313" key="3">
    <source>
        <dbReference type="Proteomes" id="UP000331127"/>
    </source>
</evidence>
<keyword evidence="3" id="KW-1185">Reference proteome</keyword>
<dbReference type="Gene3D" id="3.10.180.10">
    <property type="entry name" value="2,3-Dihydroxybiphenyl 1,2-Dioxygenase, domain 1"/>
    <property type="match status" value="1"/>
</dbReference>
<accession>A0A5M3WW39</accession>
<evidence type="ECO:0000313" key="2">
    <source>
        <dbReference type="EMBL" id="GES12960.1"/>
    </source>
</evidence>
<feature type="domain" description="Glyoxalase-like" evidence="1">
    <location>
        <begin position="9"/>
        <end position="114"/>
    </location>
</feature>
<dbReference type="PANTHER" id="PTHR35908">
    <property type="entry name" value="HYPOTHETICAL FUSION PROTEIN"/>
    <property type="match status" value="1"/>
</dbReference>
<dbReference type="SUPFAM" id="SSF54593">
    <property type="entry name" value="Glyoxalase/Bleomycin resistance protein/Dihydroxybiphenyl dioxygenase"/>
    <property type="match status" value="1"/>
</dbReference>
<organism evidence="2 3">
    <name type="scientific">Acrocarpospora macrocephala</name>
    <dbReference type="NCBI Taxonomy" id="150177"/>
    <lineage>
        <taxon>Bacteria</taxon>
        <taxon>Bacillati</taxon>
        <taxon>Actinomycetota</taxon>
        <taxon>Actinomycetes</taxon>
        <taxon>Streptosporangiales</taxon>
        <taxon>Streptosporangiaceae</taxon>
        <taxon>Acrocarpospora</taxon>
    </lineage>
</organism>
<dbReference type="EMBL" id="BLAE01000041">
    <property type="protein sequence ID" value="GES12960.1"/>
    <property type="molecule type" value="Genomic_DNA"/>
</dbReference>
<dbReference type="AlphaFoldDB" id="A0A5M3WW39"/>
<dbReference type="RefSeq" id="WP_155358240.1">
    <property type="nucleotide sequence ID" value="NZ_BAAAHL010000009.1"/>
</dbReference>
<proteinExistence type="predicted"/>
<dbReference type="Proteomes" id="UP000331127">
    <property type="component" value="Unassembled WGS sequence"/>
</dbReference>
<comment type="caution">
    <text evidence="2">The sequence shown here is derived from an EMBL/GenBank/DDBJ whole genome shotgun (WGS) entry which is preliminary data.</text>
</comment>
<reference evidence="2 3" key="1">
    <citation type="submission" date="2019-10" db="EMBL/GenBank/DDBJ databases">
        <title>Whole genome shotgun sequence of Acrocarpospora macrocephala NBRC 16266.</title>
        <authorList>
            <person name="Ichikawa N."/>
            <person name="Kimura A."/>
            <person name="Kitahashi Y."/>
            <person name="Komaki H."/>
            <person name="Oguchi A."/>
        </authorList>
    </citation>
    <scope>NUCLEOTIDE SEQUENCE [LARGE SCALE GENOMIC DNA]</scope>
    <source>
        <strain evidence="2 3">NBRC 16266</strain>
    </source>
</reference>
<sequence length="119" mass="12501">MTELALGNVTTDCAHAAGLAGFYAALLDRPVDAGASEFFATVGRESGAHPVLMFIKVPERTPGKNSVHLDLHAPDVAAEVARAISLGAKHVADFAEYGMIWTTLADPEGNLFDIGLKLP</sequence>
<dbReference type="CDD" id="cd06587">
    <property type="entry name" value="VOC"/>
    <property type="match status" value="1"/>
</dbReference>
<name>A0A5M3WW39_9ACTN</name>
<evidence type="ECO:0000259" key="1">
    <source>
        <dbReference type="Pfam" id="PF18029"/>
    </source>
</evidence>
<dbReference type="OrthoDB" id="3212826at2"/>
<dbReference type="PANTHER" id="PTHR35908:SF1">
    <property type="entry name" value="CONSERVED PROTEIN"/>
    <property type="match status" value="1"/>
</dbReference>
<gene>
    <name evidence="2" type="ORF">Amac_065570</name>
</gene>
<dbReference type="InterPro" id="IPR029068">
    <property type="entry name" value="Glyas_Bleomycin-R_OHBP_Dase"/>
</dbReference>
<dbReference type="InterPro" id="IPR041581">
    <property type="entry name" value="Glyoxalase_6"/>
</dbReference>